<dbReference type="PhylomeDB" id="A0A0G4GLX6"/>
<dbReference type="STRING" id="1169540.A0A0G4GLX6"/>
<proteinExistence type="predicted"/>
<dbReference type="VEuPathDB" id="CryptoDB:Vbra_3366"/>
<dbReference type="InParanoid" id="A0A0G4GLX6"/>
<dbReference type="Pfam" id="PF14269">
    <property type="entry name" value="Arylsulfotran_2"/>
    <property type="match status" value="1"/>
</dbReference>
<protein>
    <recommendedName>
        <fullName evidence="3">Arylsulfotransferase N-terminal domain-containing protein</fullName>
    </recommendedName>
</protein>
<dbReference type="OrthoDB" id="5427350at2759"/>
<evidence type="ECO:0000313" key="1">
    <source>
        <dbReference type="EMBL" id="CEM31133.1"/>
    </source>
</evidence>
<sequence length="465" mass="53100">MNKYISVEARAKLRQNVTLKEYSSHETLELFRKAEDIDWLLGIPAIDQQGTQAADVDDLDDIDCRDEMPRQDESQFYAPNCAYRTLPLSYPRASVSVRGNLSALSTGYLFTAGPSGSNVWPRYNIIMTSTGDPVYFREREVDVSSFAPTHRGQLLWWHLQHRAQVLGPDYEVRHEFSGKHGEHQEGHEFQLMKNGNGLIFIYDFQLLQGQKLRPDVKWTKGVVGVVIQEITADGDVAFEWRSWDHLPLSFWESHITVINGIWDVFHANSLEEAHDGNILLSMRTMSQIIKINRDTGEVLWRLGGRGGNFRIVNDTNGQFRQQHDVRDLGKQAGANRISLFDNAVGSTPASARGVEYDLFFDSDGKPTEARLATALLDNQNPTNTLRLHFSWNGATEVKRWRVVTSERYDEPLTEVLATVKKKQFEHWVDLPEEDKQRCHYYQAVALGARGKEMRRSNLVASWSCS</sequence>
<dbReference type="PANTHER" id="PTHR35340:SF5">
    <property type="entry name" value="ASST-DOMAIN-CONTAINING PROTEIN"/>
    <property type="match status" value="1"/>
</dbReference>
<organism evidence="1 2">
    <name type="scientific">Vitrella brassicaformis (strain CCMP3155)</name>
    <dbReference type="NCBI Taxonomy" id="1169540"/>
    <lineage>
        <taxon>Eukaryota</taxon>
        <taxon>Sar</taxon>
        <taxon>Alveolata</taxon>
        <taxon>Colpodellida</taxon>
        <taxon>Vitrellaceae</taxon>
        <taxon>Vitrella</taxon>
    </lineage>
</organism>
<dbReference type="AlphaFoldDB" id="A0A0G4GLX6"/>
<dbReference type="Proteomes" id="UP000041254">
    <property type="component" value="Unassembled WGS sequence"/>
</dbReference>
<accession>A0A0G4GLX6</accession>
<keyword evidence="2" id="KW-1185">Reference proteome</keyword>
<dbReference type="InterPro" id="IPR039535">
    <property type="entry name" value="ASST-like"/>
</dbReference>
<dbReference type="EMBL" id="CDMY01000714">
    <property type="protein sequence ID" value="CEM31133.1"/>
    <property type="molecule type" value="Genomic_DNA"/>
</dbReference>
<dbReference type="InterPro" id="IPR053143">
    <property type="entry name" value="Arylsulfate_ST"/>
</dbReference>
<evidence type="ECO:0000313" key="2">
    <source>
        <dbReference type="Proteomes" id="UP000041254"/>
    </source>
</evidence>
<reference evidence="1 2" key="1">
    <citation type="submission" date="2014-11" db="EMBL/GenBank/DDBJ databases">
        <authorList>
            <person name="Zhu J."/>
            <person name="Qi W."/>
            <person name="Song R."/>
        </authorList>
    </citation>
    <scope>NUCLEOTIDE SEQUENCE [LARGE SCALE GENOMIC DNA]</scope>
</reference>
<evidence type="ECO:0008006" key="3">
    <source>
        <dbReference type="Google" id="ProtNLM"/>
    </source>
</evidence>
<name>A0A0G4GLX6_VITBC</name>
<dbReference type="PANTHER" id="PTHR35340">
    <property type="entry name" value="PQQ ENZYME REPEAT PROTEIN-RELATED"/>
    <property type="match status" value="1"/>
</dbReference>
<gene>
    <name evidence="1" type="ORF">Vbra_3366</name>
</gene>